<dbReference type="InterPro" id="IPR003738">
    <property type="entry name" value="SRAP"/>
</dbReference>
<reference evidence="10" key="2">
    <citation type="submission" date="2021-08" db="EMBL/GenBank/DDBJ databases">
        <authorList>
            <person name="Tani A."/>
            <person name="Ola A."/>
            <person name="Ogura Y."/>
            <person name="Katsura K."/>
            <person name="Hayashi T."/>
        </authorList>
    </citation>
    <scope>NUCLEOTIDE SEQUENCE</scope>
    <source>
        <strain evidence="10">LMG 23639</strain>
    </source>
</reference>
<reference evidence="10" key="1">
    <citation type="journal article" date="2021" name="Front. Microbiol.">
        <title>Comprehensive Comparative Genomics and Phenotyping of Methylobacterium Species.</title>
        <authorList>
            <person name="Alessa O."/>
            <person name="Ogura Y."/>
            <person name="Fujitani Y."/>
            <person name="Takami H."/>
            <person name="Hayashi T."/>
            <person name="Sahin N."/>
            <person name="Tani A."/>
        </authorList>
    </citation>
    <scope>NUCLEOTIDE SEQUENCE</scope>
    <source>
        <strain evidence="10">LMG 23639</strain>
    </source>
</reference>
<comment type="similarity">
    <text evidence="1 8">Belongs to the SOS response-associated peptidase family.</text>
</comment>
<dbReference type="EMBL" id="BPQR01000042">
    <property type="protein sequence ID" value="GJE07227.1"/>
    <property type="molecule type" value="Genomic_DNA"/>
</dbReference>
<comment type="caution">
    <text evidence="10">The sequence shown here is derived from an EMBL/GenBank/DDBJ whole genome shotgun (WGS) entry which is preliminary data.</text>
</comment>
<organism evidence="10 11">
    <name type="scientific">Methylobacterium jeotgali</name>
    <dbReference type="NCBI Taxonomy" id="381630"/>
    <lineage>
        <taxon>Bacteria</taxon>
        <taxon>Pseudomonadati</taxon>
        <taxon>Pseudomonadota</taxon>
        <taxon>Alphaproteobacteria</taxon>
        <taxon>Hyphomicrobiales</taxon>
        <taxon>Methylobacteriaceae</taxon>
        <taxon>Methylobacterium</taxon>
    </lineage>
</organism>
<accession>A0ABQ4SVU1</accession>
<gene>
    <name evidence="10" type="primary">yedK</name>
    <name evidence="10" type="ORF">AOPFMNJM_2553</name>
</gene>
<dbReference type="Gene3D" id="3.90.1680.10">
    <property type="entry name" value="SOS response associated peptidase-like"/>
    <property type="match status" value="1"/>
</dbReference>
<dbReference type="PANTHER" id="PTHR13604:SF0">
    <property type="entry name" value="ABASIC SITE PROCESSING PROTEIN HMCES"/>
    <property type="match status" value="1"/>
</dbReference>
<keyword evidence="4 8" id="KW-0378">Hydrolase</keyword>
<keyword evidence="7" id="KW-0456">Lyase</keyword>
<keyword evidence="6" id="KW-0238">DNA-binding</keyword>
<keyword evidence="11" id="KW-1185">Reference proteome</keyword>
<dbReference type="SUPFAM" id="SSF143081">
    <property type="entry name" value="BB1717-like"/>
    <property type="match status" value="1"/>
</dbReference>
<dbReference type="EC" id="3.4.-.-" evidence="8"/>
<name>A0ABQ4SVU1_9HYPH</name>
<evidence type="ECO:0000313" key="10">
    <source>
        <dbReference type="EMBL" id="GJE07227.1"/>
    </source>
</evidence>
<evidence type="ECO:0000256" key="6">
    <source>
        <dbReference type="ARBA" id="ARBA00023125"/>
    </source>
</evidence>
<evidence type="ECO:0000256" key="8">
    <source>
        <dbReference type="RuleBase" id="RU364100"/>
    </source>
</evidence>
<keyword evidence="2 8" id="KW-0645">Protease</keyword>
<protein>
    <recommendedName>
        <fullName evidence="8">Abasic site processing protein</fullName>
        <ecNumber evidence="8">3.4.-.-</ecNumber>
    </recommendedName>
</protein>
<keyword evidence="3" id="KW-0227">DNA damage</keyword>
<evidence type="ECO:0000256" key="4">
    <source>
        <dbReference type="ARBA" id="ARBA00022801"/>
    </source>
</evidence>
<dbReference type="Proteomes" id="UP001055102">
    <property type="component" value="Unassembled WGS sequence"/>
</dbReference>
<sequence>MCGRLFMTSPPEAYRALLGYGERPNFPARYNIAPTQPVALAVNEGGRRRFRLARWGLWPAWSKDPTGLPLMINARAETMAEKPAFRGAFRHRRCVFLCDGFYEWRREGEGRRARRSPFAVRRADGAPMVLAGLWETWSSPDGSEIDTAAVVTTDANGSMAAIHDRMPAILSVGAVAEWLDPIGTGPAEAAALCRPCPDGIIRIDPVGPAVGDVRRDDPSLLEPQAGTDAPPAAERGGEAQGRLF</sequence>
<dbReference type="InterPro" id="IPR036590">
    <property type="entry name" value="SRAP-like"/>
</dbReference>
<evidence type="ECO:0000256" key="9">
    <source>
        <dbReference type="SAM" id="MobiDB-lite"/>
    </source>
</evidence>
<keyword evidence="5" id="KW-0190">Covalent protein-DNA linkage</keyword>
<dbReference type="Pfam" id="PF02586">
    <property type="entry name" value="SRAP"/>
    <property type="match status" value="1"/>
</dbReference>
<evidence type="ECO:0000256" key="3">
    <source>
        <dbReference type="ARBA" id="ARBA00022763"/>
    </source>
</evidence>
<evidence type="ECO:0000313" key="11">
    <source>
        <dbReference type="Proteomes" id="UP001055102"/>
    </source>
</evidence>
<dbReference type="RefSeq" id="WP_238276307.1">
    <property type="nucleotide sequence ID" value="NZ_BPQR01000042.1"/>
</dbReference>
<feature type="region of interest" description="Disordered" evidence="9">
    <location>
        <begin position="207"/>
        <end position="244"/>
    </location>
</feature>
<evidence type="ECO:0000256" key="1">
    <source>
        <dbReference type="ARBA" id="ARBA00008136"/>
    </source>
</evidence>
<evidence type="ECO:0000256" key="2">
    <source>
        <dbReference type="ARBA" id="ARBA00022670"/>
    </source>
</evidence>
<evidence type="ECO:0000256" key="5">
    <source>
        <dbReference type="ARBA" id="ARBA00023124"/>
    </source>
</evidence>
<dbReference type="PANTHER" id="PTHR13604">
    <property type="entry name" value="DC12-RELATED"/>
    <property type="match status" value="1"/>
</dbReference>
<evidence type="ECO:0000256" key="7">
    <source>
        <dbReference type="ARBA" id="ARBA00023239"/>
    </source>
</evidence>
<proteinExistence type="inferred from homology"/>